<dbReference type="EMBL" id="JBJQND010000015">
    <property type="protein sequence ID" value="KAL3852241.1"/>
    <property type="molecule type" value="Genomic_DNA"/>
</dbReference>
<dbReference type="InterPro" id="IPR000488">
    <property type="entry name" value="Death_dom"/>
</dbReference>
<gene>
    <name evidence="2" type="ORF">ACJMK2_015909</name>
</gene>
<accession>A0ABD3UU06</accession>
<dbReference type="AlphaFoldDB" id="A0ABD3UU06"/>
<reference evidence="2 3" key="1">
    <citation type="submission" date="2024-11" db="EMBL/GenBank/DDBJ databases">
        <title>Chromosome-level genome assembly of the freshwater bivalve Anodonta woodiana.</title>
        <authorList>
            <person name="Chen X."/>
        </authorList>
    </citation>
    <scope>NUCLEOTIDE SEQUENCE [LARGE SCALE GENOMIC DNA]</scope>
    <source>
        <strain evidence="2">MN2024</strain>
        <tissue evidence="2">Gills</tissue>
    </source>
</reference>
<evidence type="ECO:0000313" key="2">
    <source>
        <dbReference type="EMBL" id="KAL3852241.1"/>
    </source>
</evidence>
<dbReference type="Pfam" id="PF00531">
    <property type="entry name" value="Death"/>
    <property type="match status" value="1"/>
</dbReference>
<organism evidence="2 3">
    <name type="scientific">Sinanodonta woodiana</name>
    <name type="common">Chinese pond mussel</name>
    <name type="synonym">Anodonta woodiana</name>
    <dbReference type="NCBI Taxonomy" id="1069815"/>
    <lineage>
        <taxon>Eukaryota</taxon>
        <taxon>Metazoa</taxon>
        <taxon>Spiralia</taxon>
        <taxon>Lophotrochozoa</taxon>
        <taxon>Mollusca</taxon>
        <taxon>Bivalvia</taxon>
        <taxon>Autobranchia</taxon>
        <taxon>Heteroconchia</taxon>
        <taxon>Palaeoheterodonta</taxon>
        <taxon>Unionida</taxon>
        <taxon>Unionoidea</taxon>
        <taxon>Unionidae</taxon>
        <taxon>Unioninae</taxon>
        <taxon>Sinanodonta</taxon>
    </lineage>
</organism>
<dbReference type="InterPro" id="IPR011029">
    <property type="entry name" value="DEATH-like_dom_sf"/>
</dbReference>
<proteinExistence type="predicted"/>
<feature type="domain" description="Death" evidence="1">
    <location>
        <begin position="68"/>
        <end position="138"/>
    </location>
</feature>
<name>A0ABD3UU06_SINWO</name>
<protein>
    <recommendedName>
        <fullName evidence="1">Death domain-containing protein</fullName>
    </recommendedName>
</protein>
<evidence type="ECO:0000259" key="1">
    <source>
        <dbReference type="PROSITE" id="PS50017"/>
    </source>
</evidence>
<dbReference type="SUPFAM" id="SSF47986">
    <property type="entry name" value="DEATH domain"/>
    <property type="match status" value="1"/>
</dbReference>
<dbReference type="CDD" id="cd01670">
    <property type="entry name" value="Death"/>
    <property type="match status" value="1"/>
</dbReference>
<dbReference type="PROSITE" id="PS50017">
    <property type="entry name" value="DEATH_DOMAIN"/>
    <property type="match status" value="1"/>
</dbReference>
<feature type="non-terminal residue" evidence="2">
    <location>
        <position position="1"/>
    </location>
</feature>
<dbReference type="Proteomes" id="UP001634394">
    <property type="component" value="Unassembled WGS sequence"/>
</dbReference>
<comment type="caution">
    <text evidence="2">The sequence shown here is derived from an EMBL/GenBank/DDBJ whole genome shotgun (WGS) entry which is preliminary data.</text>
</comment>
<sequence length="155" mass="17774">SLQKKVVVKGKNFCAIKKYHSFTHSILYLVSLQHFASLYRVMAGTTGNDEFFMKELQIPQTVLKRLPSEKELSRIARKIGKEYPLLGIDLGVPKAKIDQIEMENNNNTSNVIFQILLEWKRSHYKEATILNLLKAMKENGCDLEGVPDIFTSMQK</sequence>
<keyword evidence="3" id="KW-1185">Reference proteome</keyword>
<dbReference type="Gene3D" id="1.10.533.10">
    <property type="entry name" value="Death Domain, Fas"/>
    <property type="match status" value="1"/>
</dbReference>
<evidence type="ECO:0000313" key="3">
    <source>
        <dbReference type="Proteomes" id="UP001634394"/>
    </source>
</evidence>